<dbReference type="EMBL" id="BFEA01000064">
    <property type="protein sequence ID" value="GBG65654.1"/>
    <property type="molecule type" value="Genomic_DNA"/>
</dbReference>
<dbReference type="AlphaFoldDB" id="A0A388K6H3"/>
<accession>A0A388K6H3</accession>
<comment type="caution">
    <text evidence="2">The sequence shown here is derived from an EMBL/GenBank/DDBJ whole genome shotgun (WGS) entry which is preliminary data.</text>
</comment>
<gene>
    <name evidence="2" type="ORF">CBR_g51954</name>
</gene>
<reference evidence="2 3" key="1">
    <citation type="journal article" date="2018" name="Cell">
        <title>The Chara Genome: Secondary Complexity and Implications for Plant Terrestrialization.</title>
        <authorList>
            <person name="Nishiyama T."/>
            <person name="Sakayama H."/>
            <person name="Vries J.D."/>
            <person name="Buschmann H."/>
            <person name="Saint-Marcoux D."/>
            <person name="Ullrich K.K."/>
            <person name="Haas F.B."/>
            <person name="Vanderstraeten L."/>
            <person name="Becker D."/>
            <person name="Lang D."/>
            <person name="Vosolsobe S."/>
            <person name="Rombauts S."/>
            <person name="Wilhelmsson P.K.I."/>
            <person name="Janitza P."/>
            <person name="Kern R."/>
            <person name="Heyl A."/>
            <person name="Rumpler F."/>
            <person name="Villalobos L.I.A.C."/>
            <person name="Clay J.M."/>
            <person name="Skokan R."/>
            <person name="Toyoda A."/>
            <person name="Suzuki Y."/>
            <person name="Kagoshima H."/>
            <person name="Schijlen E."/>
            <person name="Tajeshwar N."/>
            <person name="Catarino B."/>
            <person name="Hetherington A.J."/>
            <person name="Saltykova A."/>
            <person name="Bonnot C."/>
            <person name="Breuninger H."/>
            <person name="Symeonidi A."/>
            <person name="Radhakrishnan G.V."/>
            <person name="Van Nieuwerburgh F."/>
            <person name="Deforce D."/>
            <person name="Chang C."/>
            <person name="Karol K.G."/>
            <person name="Hedrich R."/>
            <person name="Ulvskov P."/>
            <person name="Glockner G."/>
            <person name="Delwiche C.F."/>
            <person name="Petrasek J."/>
            <person name="Van de Peer Y."/>
            <person name="Friml J."/>
            <person name="Beilby M."/>
            <person name="Dolan L."/>
            <person name="Kohara Y."/>
            <person name="Sugano S."/>
            <person name="Fujiyama A."/>
            <person name="Delaux P.-M."/>
            <person name="Quint M."/>
            <person name="TheiBen G."/>
            <person name="Hagemann M."/>
            <person name="Harholt J."/>
            <person name="Dunand C."/>
            <person name="Zachgo S."/>
            <person name="Langdale J."/>
            <person name="Maumus F."/>
            <person name="Straeten D.V.D."/>
            <person name="Gould S.B."/>
            <person name="Rensing S.A."/>
        </authorList>
    </citation>
    <scope>NUCLEOTIDE SEQUENCE [LARGE SCALE GENOMIC DNA]</scope>
    <source>
        <strain evidence="2 3">S276</strain>
    </source>
</reference>
<name>A0A388K6H3_CHABU</name>
<organism evidence="2 3">
    <name type="scientific">Chara braunii</name>
    <name type="common">Braun's stonewort</name>
    <dbReference type="NCBI Taxonomy" id="69332"/>
    <lineage>
        <taxon>Eukaryota</taxon>
        <taxon>Viridiplantae</taxon>
        <taxon>Streptophyta</taxon>
        <taxon>Charophyceae</taxon>
        <taxon>Charales</taxon>
        <taxon>Characeae</taxon>
        <taxon>Chara</taxon>
    </lineage>
</organism>
<evidence type="ECO:0000256" key="1">
    <source>
        <dbReference type="SAM" id="Coils"/>
    </source>
</evidence>
<protein>
    <submittedName>
        <fullName evidence="2">Uncharacterized protein</fullName>
    </submittedName>
</protein>
<keyword evidence="1" id="KW-0175">Coiled coil</keyword>
<proteinExistence type="predicted"/>
<dbReference type="Gramene" id="GBG65654">
    <property type="protein sequence ID" value="GBG65654"/>
    <property type="gene ID" value="CBR_g51954"/>
</dbReference>
<evidence type="ECO:0000313" key="3">
    <source>
        <dbReference type="Proteomes" id="UP000265515"/>
    </source>
</evidence>
<evidence type="ECO:0000313" key="2">
    <source>
        <dbReference type="EMBL" id="GBG65654.1"/>
    </source>
</evidence>
<sequence>MNIDDAHYAELQKKLKLLIQGCRNKAKTKWYEWEAAFREANCPWPAVKEELMERKSALSRDWLRSQQLIAEYENTKIALEQRKRVEAAARAQEEQVRMVKQKEQEARQVKGKELRAKLEALRKTRELEKIELAKKYEELKERQQAVDKQREAIEAQEAEVDAAKQEAMEALTRREETLREVRQINLENEASQKALGISVTRLDLDENGAGMFEFTVGAAYAVHRFFFTGSGPDCPFEGQLDVDMKRVEKTYAMMGGEVLCAALLSPFRERYAAGTYGNFKDAFHLIRKRVHAATASMQEAEDCRAKLESVKAIQFSTDKDGYTWVTVTFTNPLLWLKFRISLKIYSPGG</sequence>
<dbReference type="Proteomes" id="UP000265515">
    <property type="component" value="Unassembled WGS sequence"/>
</dbReference>
<feature type="coiled-coil region" evidence="1">
    <location>
        <begin position="82"/>
        <end position="194"/>
    </location>
</feature>
<keyword evidence="3" id="KW-1185">Reference proteome</keyword>